<evidence type="ECO:0000313" key="2">
    <source>
        <dbReference type="Proteomes" id="UP001480595"/>
    </source>
</evidence>
<comment type="caution">
    <text evidence="1">The sequence shown here is derived from an EMBL/GenBank/DDBJ whole genome shotgun (WGS) entry which is preliminary data.</text>
</comment>
<dbReference type="Proteomes" id="UP001480595">
    <property type="component" value="Unassembled WGS sequence"/>
</dbReference>
<sequence length="458" mass="51836">MENTINTLNGVTERAGYARLLSLGEESTVPDPDQSAAGDLLRHYAEQTKTIIREVLSNSNLSDSTLWKVAEECYKQATSPSGSLDPDVYMDQRAKSSSFAEDSSDAKRRQAYRRCWVDFWIQAVNKSADGPTLFHLFYPPVSLGSEPLDFNPENVPTSLFRTCGRKSPGNSNAEIFSSILSTSGSQESRADLLALEEEKVTTLPYHHLYNPSFTPAAKDNLMSWTSSPLFAIQCAIWKLHKGYESERRASDINVCIVEPRNFPPGQFARDTWLLGSYRETAMHLGKDFQRFWELRDREEYYNGEYLSQGTLNHSNRSCLASLDQLVEAGLYELYPELDDSEGKTKWTNRIKELRLFWSGKQTTKDDEIVCALKLRSYLSPSSPLHMALMLLAFKNCELKSEVPNLEKPPSWATRPVEVRRYWKTAEDLQSCGKASPSGNMSMNDNPLANYESLRGMFA</sequence>
<proteinExistence type="predicted"/>
<keyword evidence="2" id="KW-1185">Reference proteome</keyword>
<protein>
    <submittedName>
        <fullName evidence="1">Uncharacterized protein</fullName>
    </submittedName>
</protein>
<name>A0ABR1VY72_9PEZI</name>
<dbReference type="EMBL" id="JAQQWL010000004">
    <property type="protein sequence ID" value="KAK8076137.1"/>
    <property type="molecule type" value="Genomic_DNA"/>
</dbReference>
<reference evidence="1 2" key="1">
    <citation type="submission" date="2023-01" db="EMBL/GenBank/DDBJ databases">
        <title>Analysis of 21 Apiospora genomes using comparative genomics revels a genus with tremendous synthesis potential of carbohydrate active enzymes and secondary metabolites.</title>
        <authorList>
            <person name="Sorensen T."/>
        </authorList>
    </citation>
    <scope>NUCLEOTIDE SEQUENCE [LARGE SCALE GENOMIC DNA]</scope>
    <source>
        <strain evidence="1 2">CBS 135458</strain>
    </source>
</reference>
<dbReference type="RefSeq" id="XP_066719096.1">
    <property type="nucleotide sequence ID" value="XM_066854818.1"/>
</dbReference>
<organism evidence="1 2">
    <name type="scientific">Apiospora phragmitis</name>
    <dbReference type="NCBI Taxonomy" id="2905665"/>
    <lineage>
        <taxon>Eukaryota</taxon>
        <taxon>Fungi</taxon>
        <taxon>Dikarya</taxon>
        <taxon>Ascomycota</taxon>
        <taxon>Pezizomycotina</taxon>
        <taxon>Sordariomycetes</taxon>
        <taxon>Xylariomycetidae</taxon>
        <taxon>Amphisphaeriales</taxon>
        <taxon>Apiosporaceae</taxon>
        <taxon>Apiospora</taxon>
    </lineage>
</organism>
<evidence type="ECO:0000313" key="1">
    <source>
        <dbReference type="EMBL" id="KAK8076137.1"/>
    </source>
</evidence>
<gene>
    <name evidence="1" type="ORF">PG994_003409</name>
</gene>
<dbReference type="GeneID" id="92087881"/>
<accession>A0ABR1VY72</accession>